<proteinExistence type="predicted"/>
<evidence type="ECO:0000313" key="1">
    <source>
        <dbReference type="EMBL" id="QEL13811.1"/>
    </source>
</evidence>
<dbReference type="PROSITE" id="PS51257">
    <property type="entry name" value="PROKAR_LIPOPROTEIN"/>
    <property type="match status" value="1"/>
</dbReference>
<dbReference type="AlphaFoldDB" id="A0A5C1A400"/>
<gene>
    <name evidence="1" type="ORF">PX52LOC_00669</name>
</gene>
<dbReference type="EMBL" id="CP042425">
    <property type="protein sequence ID" value="QEL13811.1"/>
    <property type="molecule type" value="Genomic_DNA"/>
</dbReference>
<keyword evidence="2" id="KW-1185">Reference proteome</keyword>
<dbReference type="Proteomes" id="UP000324974">
    <property type="component" value="Chromosome"/>
</dbReference>
<sequence>MNRFYWYAGLLLVSLFVVGCGPMSRPIPERLNDVDQKSVNEAWNRALTPVGKHDRQTWLDVFVTAYAHEVGVDRLTFRSEKDLATGKVVMEVFFERAKPADDRFVVTVYDAAGKVVRTEKYNRDEVTRAVEELHPKGNPPPAGVEKRMQRVQEIMPKNEPK</sequence>
<name>A0A5C1A400_9BACT</name>
<dbReference type="OrthoDB" id="9882057at2"/>
<dbReference type="RefSeq" id="WP_149108750.1">
    <property type="nucleotide sequence ID" value="NZ_CP042425.1"/>
</dbReference>
<evidence type="ECO:0008006" key="3">
    <source>
        <dbReference type="Google" id="ProtNLM"/>
    </source>
</evidence>
<protein>
    <recommendedName>
        <fullName evidence="3">Lipoprotein</fullName>
    </recommendedName>
</protein>
<organism evidence="1 2">
    <name type="scientific">Limnoglobus roseus</name>
    <dbReference type="NCBI Taxonomy" id="2598579"/>
    <lineage>
        <taxon>Bacteria</taxon>
        <taxon>Pseudomonadati</taxon>
        <taxon>Planctomycetota</taxon>
        <taxon>Planctomycetia</taxon>
        <taxon>Gemmatales</taxon>
        <taxon>Gemmataceae</taxon>
        <taxon>Limnoglobus</taxon>
    </lineage>
</organism>
<evidence type="ECO:0000313" key="2">
    <source>
        <dbReference type="Proteomes" id="UP000324974"/>
    </source>
</evidence>
<reference evidence="2" key="1">
    <citation type="submission" date="2019-08" db="EMBL/GenBank/DDBJ databases">
        <title>Limnoglobus roseus gen. nov., sp. nov., a novel freshwater planctomycete with a giant genome from the family Gemmataceae.</title>
        <authorList>
            <person name="Kulichevskaya I.S."/>
            <person name="Naumoff D.G."/>
            <person name="Miroshnikov K."/>
            <person name="Ivanova A."/>
            <person name="Philippov D.A."/>
            <person name="Hakobyan A."/>
            <person name="Rijpstra I.C."/>
            <person name="Sinninghe Damste J.S."/>
            <person name="Liesack W."/>
            <person name="Dedysh S.N."/>
        </authorList>
    </citation>
    <scope>NUCLEOTIDE SEQUENCE [LARGE SCALE GENOMIC DNA]</scope>
    <source>
        <strain evidence="2">PX52</strain>
    </source>
</reference>
<dbReference type="KEGG" id="lrs:PX52LOC_00669"/>
<accession>A0A5C1A400</accession>